<proteinExistence type="predicted"/>
<evidence type="ECO:0000313" key="3">
    <source>
        <dbReference type="Proteomes" id="UP001383192"/>
    </source>
</evidence>
<dbReference type="GO" id="GO:0016020">
    <property type="term" value="C:membrane"/>
    <property type="evidence" value="ECO:0007669"/>
    <property type="project" value="TreeGrafter"/>
</dbReference>
<accession>A0AAW0CRX7</accession>
<evidence type="ECO:0000313" key="2">
    <source>
        <dbReference type="EMBL" id="KAK7041603.1"/>
    </source>
</evidence>
<evidence type="ECO:0000256" key="1">
    <source>
        <dbReference type="SAM" id="Phobius"/>
    </source>
</evidence>
<dbReference type="Proteomes" id="UP001383192">
    <property type="component" value="Unassembled WGS sequence"/>
</dbReference>
<name>A0AAW0CRX7_9AGAR</name>
<dbReference type="PANTHER" id="PTHR12242:SF1">
    <property type="entry name" value="MYND-TYPE DOMAIN-CONTAINING PROTEIN"/>
    <property type="match status" value="1"/>
</dbReference>
<comment type="caution">
    <text evidence="2">The sequence shown here is derived from an EMBL/GenBank/DDBJ whole genome shotgun (WGS) entry which is preliminary data.</text>
</comment>
<keyword evidence="1" id="KW-0472">Membrane</keyword>
<sequence length="264" mass="29650">MSSSISQKPTYDPHNKLVTSPFLSPTILASIRLLIASYTLVTIIFVLVWDGVTDHTAGQFFSYFTDLTYTGICAYFWAAGVQGVGYVRRHRSGDIGYPLQKWPRILQVLHLALQASIQTFPLLVTIVFWVLLCSDKTMSTTVLRWRNISVHALNSVFCMFEVLCTNSPAMDWVMLPCMLVILGGYLGLAYITHATQGFYTYSFLDPSKEKPSMLAAYIVGITLAEVIIFALVWGMVKLRERLTRKVEEDGALEPEFEKKIGILG</sequence>
<dbReference type="PANTHER" id="PTHR12242">
    <property type="entry name" value="OS02G0130600 PROTEIN-RELATED"/>
    <property type="match status" value="1"/>
</dbReference>
<keyword evidence="1" id="KW-0812">Transmembrane</keyword>
<keyword evidence="1" id="KW-1133">Transmembrane helix</keyword>
<feature type="transmembrane region" description="Helical" evidence="1">
    <location>
        <begin position="172"/>
        <end position="194"/>
    </location>
</feature>
<organism evidence="2 3">
    <name type="scientific">Paramarasmius palmivorus</name>
    <dbReference type="NCBI Taxonomy" id="297713"/>
    <lineage>
        <taxon>Eukaryota</taxon>
        <taxon>Fungi</taxon>
        <taxon>Dikarya</taxon>
        <taxon>Basidiomycota</taxon>
        <taxon>Agaricomycotina</taxon>
        <taxon>Agaricomycetes</taxon>
        <taxon>Agaricomycetidae</taxon>
        <taxon>Agaricales</taxon>
        <taxon>Marasmiineae</taxon>
        <taxon>Marasmiaceae</taxon>
        <taxon>Paramarasmius</taxon>
    </lineage>
</organism>
<dbReference type="EMBL" id="JAYKXP010000033">
    <property type="protein sequence ID" value="KAK7041603.1"/>
    <property type="molecule type" value="Genomic_DNA"/>
</dbReference>
<feature type="transmembrane region" description="Helical" evidence="1">
    <location>
        <begin position="21"/>
        <end position="49"/>
    </location>
</feature>
<protein>
    <submittedName>
        <fullName evidence="2">Uncharacterized protein</fullName>
    </submittedName>
</protein>
<keyword evidence="3" id="KW-1185">Reference proteome</keyword>
<reference evidence="2 3" key="1">
    <citation type="submission" date="2024-01" db="EMBL/GenBank/DDBJ databases">
        <title>A draft genome for a cacao thread blight-causing isolate of Paramarasmius palmivorus.</title>
        <authorList>
            <person name="Baruah I.K."/>
            <person name="Bukari Y."/>
            <person name="Amoako-Attah I."/>
            <person name="Meinhardt L.W."/>
            <person name="Bailey B.A."/>
            <person name="Cohen S.P."/>
        </authorList>
    </citation>
    <scope>NUCLEOTIDE SEQUENCE [LARGE SCALE GENOMIC DNA]</scope>
    <source>
        <strain evidence="2 3">GH-12</strain>
    </source>
</reference>
<dbReference type="AlphaFoldDB" id="A0AAW0CRX7"/>
<gene>
    <name evidence="2" type="ORF">VNI00_009193</name>
</gene>
<feature type="transmembrane region" description="Helical" evidence="1">
    <location>
        <begin position="108"/>
        <end position="132"/>
    </location>
</feature>
<feature type="transmembrane region" description="Helical" evidence="1">
    <location>
        <begin position="214"/>
        <end position="236"/>
    </location>
</feature>